<dbReference type="InterPro" id="IPR000821">
    <property type="entry name" value="Ala_racemase"/>
</dbReference>
<dbReference type="Proteomes" id="UP000658131">
    <property type="component" value="Unassembled WGS sequence"/>
</dbReference>
<dbReference type="PANTHER" id="PTHR30511">
    <property type="entry name" value="ALANINE RACEMASE"/>
    <property type="match status" value="1"/>
</dbReference>
<evidence type="ECO:0000313" key="5">
    <source>
        <dbReference type="EMBL" id="MBC8575717.1"/>
    </source>
</evidence>
<proteinExistence type="predicted"/>
<dbReference type="InterPro" id="IPR029066">
    <property type="entry name" value="PLP-binding_barrel"/>
</dbReference>
<dbReference type="RefSeq" id="WP_262399320.1">
    <property type="nucleotide sequence ID" value="NZ_JACRTB010000006.1"/>
</dbReference>
<dbReference type="CDD" id="cd06815">
    <property type="entry name" value="PLPDE_III_AR_like_1"/>
    <property type="match status" value="1"/>
</dbReference>
<evidence type="ECO:0000256" key="2">
    <source>
        <dbReference type="ARBA" id="ARBA00022898"/>
    </source>
</evidence>
<accession>A0ABR7NH45</accession>
<comment type="cofactor">
    <cofactor evidence="1">
        <name>pyridoxal 5'-phosphate</name>
        <dbReference type="ChEBI" id="CHEBI:597326"/>
    </cofactor>
</comment>
<comment type="caution">
    <text evidence="5">The sequence shown here is derived from an EMBL/GenBank/DDBJ whole genome shotgun (WGS) entry which is preliminary data.</text>
</comment>
<gene>
    <name evidence="5" type="ORF">H8717_04720</name>
</gene>
<evidence type="ECO:0000256" key="1">
    <source>
        <dbReference type="ARBA" id="ARBA00001933"/>
    </source>
</evidence>
<keyword evidence="3" id="KW-0413">Isomerase</keyword>
<keyword evidence="6" id="KW-1185">Reference proteome</keyword>
<protein>
    <submittedName>
        <fullName evidence="5">Alanine/ornithine racemase family PLP-dependent enzyme</fullName>
    </submittedName>
</protein>
<name>A0ABR7NH45_9FIRM</name>
<sequence length="357" mass="39545">MYPRLRINLAHLRRNVRTLSRLCAQHGIRITGVTKVFRGDPIIADILIQGGISMLGDSRVANLRRLEGLPAEKWLIRPPMLSETEDLVRFADASLNSEIEVIRAIDREALRQGRRHKIILMADLGDIREGYVDYGELLADARETALMRGAELYGLGVNLTCFSFVQPDAGKMAELCALAQRISDAVGFPLPVVSGGNSATIDLMLRGGIPEGVNNLRLGESVLFGKERAKYQFLPDTFRDVFTLECEIVELKEKPSLPWGQIGVDSYGNRPSPVDRGPHRLKAVCALGKQDFDAETALPLDPGILMLGASSDHLMLDLTDSERSYHVGDSVALQLGYFSTMRAFTSDYVEKVYEDQL</sequence>
<dbReference type="PANTHER" id="PTHR30511:SF3">
    <property type="entry name" value="LYSINE RACEMASE"/>
    <property type="match status" value="1"/>
</dbReference>
<evidence type="ECO:0000313" key="6">
    <source>
        <dbReference type="Proteomes" id="UP000658131"/>
    </source>
</evidence>
<evidence type="ECO:0000259" key="4">
    <source>
        <dbReference type="Pfam" id="PF01168"/>
    </source>
</evidence>
<keyword evidence="2" id="KW-0663">Pyridoxal phosphate</keyword>
<reference evidence="5 6" key="1">
    <citation type="submission" date="2020-08" db="EMBL/GenBank/DDBJ databases">
        <title>Genome public.</title>
        <authorList>
            <person name="Liu C."/>
            <person name="Sun Q."/>
        </authorList>
    </citation>
    <scope>NUCLEOTIDE SEQUENCE [LARGE SCALE GENOMIC DNA]</scope>
    <source>
        <strain evidence="5 6">BX1</strain>
    </source>
</reference>
<organism evidence="5 6">
    <name type="scientific">Yanshouia hominis</name>
    <dbReference type="NCBI Taxonomy" id="2763673"/>
    <lineage>
        <taxon>Bacteria</taxon>
        <taxon>Bacillati</taxon>
        <taxon>Bacillota</taxon>
        <taxon>Clostridia</taxon>
        <taxon>Eubacteriales</taxon>
        <taxon>Oscillospiraceae</taxon>
        <taxon>Yanshouia</taxon>
    </lineage>
</organism>
<dbReference type="Pfam" id="PF01168">
    <property type="entry name" value="Ala_racemase_N"/>
    <property type="match status" value="1"/>
</dbReference>
<dbReference type="EMBL" id="JACRTB010000006">
    <property type="protein sequence ID" value="MBC8575717.1"/>
    <property type="molecule type" value="Genomic_DNA"/>
</dbReference>
<dbReference type="SUPFAM" id="SSF51419">
    <property type="entry name" value="PLP-binding barrel"/>
    <property type="match status" value="1"/>
</dbReference>
<feature type="domain" description="Alanine racemase N-terminal" evidence="4">
    <location>
        <begin position="7"/>
        <end position="221"/>
    </location>
</feature>
<dbReference type="Gene3D" id="3.20.20.10">
    <property type="entry name" value="Alanine racemase"/>
    <property type="match status" value="1"/>
</dbReference>
<evidence type="ECO:0000256" key="3">
    <source>
        <dbReference type="ARBA" id="ARBA00023235"/>
    </source>
</evidence>
<dbReference type="InterPro" id="IPR001608">
    <property type="entry name" value="Ala_racemase_N"/>
</dbReference>